<sequence length="379" mass="42797">MPGPHPASKPPPPPSPAAALPLELWMQILAQASADGESLPRLWFAARATSRQLRAAAEAMVPAAHLRGWLHVATFKIPWSRLAFDRLAPADKSRAVLRAEPWRGFEDSRQGGAGVERRGSVATTEAWRGFLGDVGAKGFGDHMVCLRSVVQDVEVVGWEVVGWGEGGFEVEVDWKGLLDRLFGEELVARRRGEVLARRFKRDRDAKWAYFGPSVLSGQLDFRTFEAILLGNENHRAYQNGYRDARRLRVERWLSSLEKDPKSVSALRKKHIDAEWVPNFRMNAVREKLESRMVESGEEKGPLPSALRRRALESDVPMKRELGELDEELLQILEEEEAEHMADEDVEEESPRWMEVGLLWKGKSPEEVAKLVKLSGREED</sequence>
<gene>
    <name evidence="1" type="primary">g9165</name>
    <name evidence="1" type="ORF">NpPPO83_00009165</name>
</gene>
<accession>A0ACB5SAU8</accession>
<proteinExistence type="predicted"/>
<keyword evidence="2" id="KW-1185">Reference proteome</keyword>
<dbReference type="Proteomes" id="UP001165186">
    <property type="component" value="Unassembled WGS sequence"/>
</dbReference>
<comment type="caution">
    <text evidence="1">The sequence shown here is derived from an EMBL/GenBank/DDBJ whole genome shotgun (WGS) entry which is preliminary data.</text>
</comment>
<reference evidence="1" key="1">
    <citation type="submission" date="2024-09" db="EMBL/GenBank/DDBJ databases">
        <title>Draft Genome Sequences of Neofusicoccum parvum.</title>
        <authorList>
            <person name="Ashida A."/>
            <person name="Camagna M."/>
            <person name="Tanaka A."/>
            <person name="Takemoto D."/>
        </authorList>
    </citation>
    <scope>NUCLEOTIDE SEQUENCE</scope>
    <source>
        <strain evidence="1">PPO83</strain>
    </source>
</reference>
<protein>
    <submittedName>
        <fullName evidence="1">Uncharacterized protein</fullName>
    </submittedName>
</protein>
<evidence type="ECO:0000313" key="2">
    <source>
        <dbReference type="Proteomes" id="UP001165186"/>
    </source>
</evidence>
<dbReference type="EMBL" id="BSXG01000232">
    <property type="protein sequence ID" value="GME33112.1"/>
    <property type="molecule type" value="Genomic_DNA"/>
</dbReference>
<organism evidence="1 2">
    <name type="scientific">Neofusicoccum parvum</name>
    <dbReference type="NCBI Taxonomy" id="310453"/>
    <lineage>
        <taxon>Eukaryota</taxon>
        <taxon>Fungi</taxon>
        <taxon>Dikarya</taxon>
        <taxon>Ascomycota</taxon>
        <taxon>Pezizomycotina</taxon>
        <taxon>Dothideomycetes</taxon>
        <taxon>Dothideomycetes incertae sedis</taxon>
        <taxon>Botryosphaeriales</taxon>
        <taxon>Botryosphaeriaceae</taxon>
        <taxon>Neofusicoccum</taxon>
    </lineage>
</organism>
<evidence type="ECO:0000313" key="1">
    <source>
        <dbReference type="EMBL" id="GME33112.1"/>
    </source>
</evidence>
<name>A0ACB5SAU8_9PEZI</name>